<feature type="region of interest" description="Disordered" evidence="2">
    <location>
        <begin position="20"/>
        <end position="56"/>
    </location>
</feature>
<dbReference type="SMART" id="SM00343">
    <property type="entry name" value="ZnF_C2HC"/>
    <property type="match status" value="1"/>
</dbReference>
<evidence type="ECO:0000259" key="3">
    <source>
        <dbReference type="PROSITE" id="PS50158"/>
    </source>
</evidence>
<dbReference type="PROSITE" id="PS50158">
    <property type="entry name" value="ZF_CCHC"/>
    <property type="match status" value="1"/>
</dbReference>
<dbReference type="InterPro" id="IPR001878">
    <property type="entry name" value="Znf_CCHC"/>
</dbReference>
<sequence length="76" mass="8419">MRSGACYRCGSFDHYLRDCPKKPEKDTVQTLRLSNPATKGRPPRNPSNVSSNQVSSKNLPVESIEFVVKVSNPLGQ</sequence>
<dbReference type="GO" id="GO:0008270">
    <property type="term" value="F:zinc ion binding"/>
    <property type="evidence" value="ECO:0007669"/>
    <property type="project" value="UniProtKB-KW"/>
</dbReference>
<evidence type="ECO:0000256" key="1">
    <source>
        <dbReference type="PROSITE-ProRule" id="PRU00047"/>
    </source>
</evidence>
<dbReference type="Pfam" id="PF00098">
    <property type="entry name" value="zf-CCHC"/>
    <property type="match status" value="1"/>
</dbReference>
<dbReference type="AlphaFoldDB" id="A0A5B6VY78"/>
<proteinExistence type="predicted"/>
<dbReference type="SUPFAM" id="SSF57756">
    <property type="entry name" value="Retrovirus zinc finger-like domains"/>
    <property type="match status" value="1"/>
</dbReference>
<evidence type="ECO:0000256" key="2">
    <source>
        <dbReference type="SAM" id="MobiDB-lite"/>
    </source>
</evidence>
<dbReference type="EMBL" id="SMMG02000005">
    <property type="protein sequence ID" value="KAA3474599.1"/>
    <property type="molecule type" value="Genomic_DNA"/>
</dbReference>
<name>A0A5B6VY78_9ROSI</name>
<dbReference type="Proteomes" id="UP000325315">
    <property type="component" value="Unassembled WGS sequence"/>
</dbReference>
<protein>
    <submittedName>
        <fullName evidence="4">DNA/RNA polymerases superfamily protein</fullName>
    </submittedName>
</protein>
<keyword evidence="1" id="KW-0863">Zinc-finger</keyword>
<keyword evidence="1" id="KW-0862">Zinc</keyword>
<accession>A0A5B6VY78</accession>
<dbReference type="InterPro" id="IPR036875">
    <property type="entry name" value="Znf_CCHC_sf"/>
</dbReference>
<dbReference type="OrthoDB" id="1751572at2759"/>
<organism evidence="4 5">
    <name type="scientific">Gossypium australe</name>
    <dbReference type="NCBI Taxonomy" id="47621"/>
    <lineage>
        <taxon>Eukaryota</taxon>
        <taxon>Viridiplantae</taxon>
        <taxon>Streptophyta</taxon>
        <taxon>Embryophyta</taxon>
        <taxon>Tracheophyta</taxon>
        <taxon>Spermatophyta</taxon>
        <taxon>Magnoliopsida</taxon>
        <taxon>eudicotyledons</taxon>
        <taxon>Gunneridae</taxon>
        <taxon>Pentapetalae</taxon>
        <taxon>rosids</taxon>
        <taxon>malvids</taxon>
        <taxon>Malvales</taxon>
        <taxon>Malvaceae</taxon>
        <taxon>Malvoideae</taxon>
        <taxon>Gossypium</taxon>
    </lineage>
</organism>
<dbReference type="GO" id="GO:0003676">
    <property type="term" value="F:nucleic acid binding"/>
    <property type="evidence" value="ECO:0007669"/>
    <property type="project" value="InterPro"/>
</dbReference>
<evidence type="ECO:0000313" key="5">
    <source>
        <dbReference type="Proteomes" id="UP000325315"/>
    </source>
</evidence>
<reference evidence="5" key="1">
    <citation type="journal article" date="2019" name="Plant Biotechnol. J.">
        <title>Genome sequencing of the Australian wild diploid species Gossypium australe highlights disease resistance and delayed gland morphogenesis.</title>
        <authorList>
            <person name="Cai Y."/>
            <person name="Cai X."/>
            <person name="Wang Q."/>
            <person name="Wang P."/>
            <person name="Zhang Y."/>
            <person name="Cai C."/>
            <person name="Xu Y."/>
            <person name="Wang K."/>
            <person name="Zhou Z."/>
            <person name="Wang C."/>
            <person name="Geng S."/>
            <person name="Li B."/>
            <person name="Dong Q."/>
            <person name="Hou Y."/>
            <person name="Wang H."/>
            <person name="Ai P."/>
            <person name="Liu Z."/>
            <person name="Yi F."/>
            <person name="Sun M."/>
            <person name="An G."/>
            <person name="Cheng J."/>
            <person name="Zhang Y."/>
            <person name="Shi Q."/>
            <person name="Xie Y."/>
            <person name="Shi X."/>
            <person name="Chang Y."/>
            <person name="Huang F."/>
            <person name="Chen Y."/>
            <person name="Hong S."/>
            <person name="Mi L."/>
            <person name="Sun Q."/>
            <person name="Zhang L."/>
            <person name="Zhou B."/>
            <person name="Peng R."/>
            <person name="Zhang X."/>
            <person name="Liu F."/>
        </authorList>
    </citation>
    <scope>NUCLEOTIDE SEQUENCE [LARGE SCALE GENOMIC DNA]</scope>
    <source>
        <strain evidence="5">cv. PA1801</strain>
    </source>
</reference>
<dbReference type="Gene3D" id="4.10.60.10">
    <property type="entry name" value="Zinc finger, CCHC-type"/>
    <property type="match status" value="1"/>
</dbReference>
<feature type="domain" description="CCHC-type" evidence="3">
    <location>
        <begin position="6"/>
        <end position="21"/>
    </location>
</feature>
<evidence type="ECO:0000313" key="4">
    <source>
        <dbReference type="EMBL" id="KAA3474599.1"/>
    </source>
</evidence>
<feature type="compositionally biased region" description="Low complexity" evidence="2">
    <location>
        <begin position="46"/>
        <end position="56"/>
    </location>
</feature>
<keyword evidence="1" id="KW-0479">Metal-binding</keyword>
<feature type="compositionally biased region" description="Polar residues" evidence="2">
    <location>
        <begin position="28"/>
        <end position="37"/>
    </location>
</feature>
<gene>
    <name evidence="4" type="ORF">EPI10_024868</name>
</gene>
<comment type="caution">
    <text evidence="4">The sequence shown here is derived from an EMBL/GenBank/DDBJ whole genome shotgun (WGS) entry which is preliminary data.</text>
</comment>
<keyword evidence="5" id="KW-1185">Reference proteome</keyword>